<dbReference type="SUPFAM" id="SSF53850">
    <property type="entry name" value="Periplasmic binding protein-like II"/>
    <property type="match status" value="1"/>
</dbReference>
<dbReference type="Gene3D" id="3.40.190.10">
    <property type="entry name" value="Periplasmic binding protein-like II"/>
    <property type="match status" value="2"/>
</dbReference>
<protein>
    <submittedName>
        <fullName evidence="3">Spermidine/putrescine ABC transporter substrate-binding protein</fullName>
    </submittedName>
</protein>
<name>A0ABQ1JZP7_9GAMM</name>
<dbReference type="Pfam" id="PF13416">
    <property type="entry name" value="SBP_bac_8"/>
    <property type="match status" value="1"/>
</dbReference>
<reference evidence="4" key="1">
    <citation type="journal article" date="2019" name="Int. J. Syst. Evol. Microbiol.">
        <title>The Global Catalogue of Microorganisms (GCM) 10K type strain sequencing project: providing services to taxonomists for standard genome sequencing and annotation.</title>
        <authorList>
            <consortium name="The Broad Institute Genomics Platform"/>
            <consortium name="The Broad Institute Genome Sequencing Center for Infectious Disease"/>
            <person name="Wu L."/>
            <person name="Ma J."/>
        </authorList>
    </citation>
    <scope>NUCLEOTIDE SEQUENCE [LARGE SCALE GENOMIC DNA]</scope>
    <source>
        <strain evidence="4">CGMCC 1.15341</strain>
    </source>
</reference>
<organism evidence="3 4">
    <name type="scientific">Marinobacterium zhoushanense</name>
    <dbReference type="NCBI Taxonomy" id="1679163"/>
    <lineage>
        <taxon>Bacteria</taxon>
        <taxon>Pseudomonadati</taxon>
        <taxon>Pseudomonadota</taxon>
        <taxon>Gammaproteobacteria</taxon>
        <taxon>Oceanospirillales</taxon>
        <taxon>Oceanospirillaceae</taxon>
        <taxon>Marinobacterium</taxon>
    </lineage>
</organism>
<evidence type="ECO:0000313" key="3">
    <source>
        <dbReference type="EMBL" id="GGB80536.1"/>
    </source>
</evidence>
<dbReference type="InterPro" id="IPR006059">
    <property type="entry name" value="SBP"/>
</dbReference>
<feature type="chain" id="PRO_5045320774" evidence="2">
    <location>
        <begin position="27"/>
        <end position="365"/>
    </location>
</feature>
<dbReference type="PANTHER" id="PTHR30222">
    <property type="entry name" value="SPERMIDINE/PUTRESCINE-BINDING PERIPLASMIC PROTEIN"/>
    <property type="match status" value="1"/>
</dbReference>
<keyword evidence="4" id="KW-1185">Reference proteome</keyword>
<gene>
    <name evidence="3" type="ORF">GCM10011352_02790</name>
</gene>
<dbReference type="RefSeq" id="WP_188745315.1">
    <property type="nucleotide sequence ID" value="NZ_BMIJ01000001.1"/>
</dbReference>
<dbReference type="Proteomes" id="UP000629025">
    <property type="component" value="Unassembled WGS sequence"/>
</dbReference>
<accession>A0ABQ1JZP7</accession>
<comment type="caution">
    <text evidence="3">The sequence shown here is derived from an EMBL/GenBank/DDBJ whole genome shotgun (WGS) entry which is preliminary data.</text>
</comment>
<proteinExistence type="predicted"/>
<dbReference type="PANTHER" id="PTHR30222:SF2">
    <property type="entry name" value="ABC TRANSPORTER SUBSTRATE-BINDING PROTEIN"/>
    <property type="match status" value="1"/>
</dbReference>
<dbReference type="EMBL" id="BMIJ01000001">
    <property type="protein sequence ID" value="GGB80536.1"/>
    <property type="molecule type" value="Genomic_DNA"/>
</dbReference>
<evidence type="ECO:0000256" key="1">
    <source>
        <dbReference type="ARBA" id="ARBA00022729"/>
    </source>
</evidence>
<keyword evidence="1 2" id="KW-0732">Signal</keyword>
<dbReference type="CDD" id="cd13589">
    <property type="entry name" value="PBP2_polyamine_RpCGA009"/>
    <property type="match status" value="1"/>
</dbReference>
<feature type="signal peptide" evidence="2">
    <location>
        <begin position="1"/>
        <end position="26"/>
    </location>
</feature>
<evidence type="ECO:0000313" key="4">
    <source>
        <dbReference type="Proteomes" id="UP000629025"/>
    </source>
</evidence>
<evidence type="ECO:0000256" key="2">
    <source>
        <dbReference type="SAM" id="SignalP"/>
    </source>
</evidence>
<sequence length="365" mass="40093">MIKNVFKLSLLAGAVLSGSLSGVVQAEESMTIVSWGGAYSESQKRAYHDPWTAETGDKIFMEPKSAQGLAGLRSQVEAGNVTWDLVDMLEGDSITACDEGIVEEIDYDEILAAAPDGTLPSKDFVEGSLSGCFIPQIVYATVVAYNDTAFPGEKPSTIADIFDLEKFPGKRALQKIPDGNLEWALLAEGVPAAEVYDVLSTPEGLERAFKKLDTIKDQVIWWDAGAQPPQLLADKEVTIASGYNGRFFNAQVNEKQPFTVVWDGQMFELDGWVVPKGKLTENMKKYLNFATSTQKLADQAKYISYGPARASSAPLVSTHADTGIDMKPHMPTSPENFFNPIKKDAIWWADNGDEMRERFNAWLSQ</sequence>